<evidence type="ECO:0000313" key="8">
    <source>
        <dbReference type="EMBL" id="REC50962.1"/>
    </source>
</evidence>
<feature type="transmembrane region" description="Helical" evidence="6">
    <location>
        <begin position="299"/>
        <end position="319"/>
    </location>
</feature>
<dbReference type="PANTHER" id="PTHR19432">
    <property type="entry name" value="SUGAR TRANSPORTER"/>
    <property type="match status" value="1"/>
</dbReference>
<reference evidence="8 9" key="1">
    <citation type="journal article" date="2004" name="Emerg. Infect. Dis.">
        <title>Amoebae-resisting bacteria isolated from human nasal swabs by amoebal coculture.</title>
        <authorList>
            <person name="Greub G."/>
            <person name="La Scola B."/>
            <person name="Raoult D."/>
        </authorList>
    </citation>
    <scope>NUCLEOTIDE SEQUENCE [LARGE SCALE GENOMIC DNA]</scope>
    <source>
        <strain evidence="8 9">CCUG 51329</strain>
    </source>
</reference>
<accession>A0A3D9BC97</accession>
<dbReference type="Gene3D" id="1.20.1250.20">
    <property type="entry name" value="MFS general substrate transporter like domains"/>
    <property type="match status" value="1"/>
</dbReference>
<feature type="transmembrane region" description="Helical" evidence="6">
    <location>
        <begin position="231"/>
        <end position="251"/>
    </location>
</feature>
<sequence>MAEMVGKADAGKFGKVKKPNLSMAQIINMSMGFLGIQMAFGLQNGNASRILANFGADVHELSWFWLVAPVTGLIVQPIIGHMGDNTWSPLGRRKPYFLIGAVLCAIGLVMLPNAASATQMMAANVLLMAVIFLAMMDASINVAMEPFRALVGDMLPKHQATIGFSVQTILIGIGAVIGSDLPNWLRNLDMYKIILNGFLKQYFSFGFPQWIIDLHLSVSGVAPKGFVADNVIYSFYIGAAVLIISILYTIITTKEYSPEEFASFEGGKEIAEEKSKMSDIFKDFTNAPSQMKKLGIVQFFSWFALFTMWVFTTSALATHHFGLSPEDTHSAEFNKAGDLTGSLFGSYNFYAIFFAFALTPIAKFIGKKQTHALALASGGFGLISMYFIKDINYLWISMVGLGFAWASILAMPYAMLIDSIPQKKMGVYMGIFNFFIVIPQIINGVFGGPIVSRIFGKMAIDYIVVGGICMVLGAVLTLIFVKSEQDTPKEIEKEIQQVHF</sequence>
<comment type="subcellular location">
    <subcellularLocation>
        <location evidence="1">Membrane</location>
        <topology evidence="1">Multi-pass membrane protein</topology>
    </subcellularLocation>
</comment>
<evidence type="ECO:0000256" key="4">
    <source>
        <dbReference type="ARBA" id="ARBA00022989"/>
    </source>
</evidence>
<feature type="transmembrane region" description="Helical" evidence="6">
    <location>
        <begin position="462"/>
        <end position="481"/>
    </location>
</feature>
<evidence type="ECO:0000313" key="9">
    <source>
        <dbReference type="Proteomes" id="UP000256924"/>
    </source>
</evidence>
<evidence type="ECO:0000256" key="1">
    <source>
        <dbReference type="ARBA" id="ARBA00004141"/>
    </source>
</evidence>
<dbReference type="GO" id="GO:0016020">
    <property type="term" value="C:membrane"/>
    <property type="evidence" value="ECO:0007669"/>
    <property type="project" value="UniProtKB-SubCell"/>
</dbReference>
<feature type="transmembrane region" description="Helical" evidence="6">
    <location>
        <begin position="95"/>
        <end position="115"/>
    </location>
</feature>
<evidence type="ECO:0000256" key="2">
    <source>
        <dbReference type="ARBA" id="ARBA00022448"/>
    </source>
</evidence>
<gene>
    <name evidence="8" type="ORF">DRF68_08095</name>
</gene>
<dbReference type="Pfam" id="PF07690">
    <property type="entry name" value="MFS_1"/>
    <property type="match status" value="2"/>
</dbReference>
<feature type="transmembrane region" description="Helical" evidence="6">
    <location>
        <begin position="425"/>
        <end position="442"/>
    </location>
</feature>
<feature type="transmembrane region" description="Helical" evidence="6">
    <location>
        <begin position="21"/>
        <end position="42"/>
    </location>
</feature>
<feature type="transmembrane region" description="Helical" evidence="6">
    <location>
        <begin position="339"/>
        <end position="358"/>
    </location>
</feature>
<dbReference type="RefSeq" id="WP_116098161.1">
    <property type="nucleotide sequence ID" value="NZ_QNVU01000012.1"/>
</dbReference>
<dbReference type="EMBL" id="QNVU01000012">
    <property type="protein sequence ID" value="REC50962.1"/>
    <property type="molecule type" value="Genomic_DNA"/>
</dbReference>
<keyword evidence="9" id="KW-1185">Reference proteome</keyword>
<evidence type="ECO:0000256" key="6">
    <source>
        <dbReference type="SAM" id="Phobius"/>
    </source>
</evidence>
<keyword evidence="3 6" id="KW-0812">Transmembrane</keyword>
<dbReference type="GO" id="GO:0022857">
    <property type="term" value="F:transmembrane transporter activity"/>
    <property type="evidence" value="ECO:0007669"/>
    <property type="project" value="InterPro"/>
</dbReference>
<keyword evidence="4 6" id="KW-1133">Transmembrane helix</keyword>
<comment type="caution">
    <text evidence="8">The sequence shown here is derived from an EMBL/GenBank/DDBJ whole genome shotgun (WGS) entry which is preliminary data.</text>
</comment>
<feature type="transmembrane region" description="Helical" evidence="6">
    <location>
        <begin position="121"/>
        <end position="140"/>
    </location>
</feature>
<feature type="transmembrane region" description="Helical" evidence="6">
    <location>
        <begin position="62"/>
        <end position="83"/>
    </location>
</feature>
<proteinExistence type="predicted"/>
<feature type="transmembrane region" description="Helical" evidence="6">
    <location>
        <begin position="394"/>
        <end position="413"/>
    </location>
</feature>
<organism evidence="8 9">
    <name type="scientific">Candidatus Chryseobacterium massiliense</name>
    <dbReference type="NCBI Taxonomy" id="204089"/>
    <lineage>
        <taxon>Bacteria</taxon>
        <taxon>Pseudomonadati</taxon>
        <taxon>Bacteroidota</taxon>
        <taxon>Flavobacteriia</taxon>
        <taxon>Flavobacteriales</taxon>
        <taxon>Weeksellaceae</taxon>
        <taxon>Chryseobacterium group</taxon>
        <taxon>Chryseobacterium</taxon>
    </lineage>
</organism>
<protein>
    <submittedName>
        <fullName evidence="8">MFS transporter</fullName>
    </submittedName>
</protein>
<evidence type="ECO:0000256" key="3">
    <source>
        <dbReference type="ARBA" id="ARBA00022692"/>
    </source>
</evidence>
<name>A0A3D9BC97_9FLAO</name>
<feature type="domain" description="Major facilitator superfamily (MFS) profile" evidence="7">
    <location>
        <begin position="290"/>
        <end position="500"/>
    </location>
</feature>
<dbReference type="PANTHER" id="PTHR19432:SF35">
    <property type="entry name" value="SOLUTE CARRIER FAMILY 45 MEMBER 3 ISOFORM X1"/>
    <property type="match status" value="1"/>
</dbReference>
<evidence type="ECO:0000259" key="7">
    <source>
        <dbReference type="PROSITE" id="PS50850"/>
    </source>
</evidence>
<keyword evidence="2" id="KW-0813">Transport</keyword>
<keyword evidence="5 6" id="KW-0472">Membrane</keyword>
<evidence type="ECO:0000256" key="5">
    <source>
        <dbReference type="ARBA" id="ARBA00023136"/>
    </source>
</evidence>
<feature type="transmembrane region" description="Helical" evidence="6">
    <location>
        <begin position="370"/>
        <end position="388"/>
    </location>
</feature>
<dbReference type="SUPFAM" id="SSF103473">
    <property type="entry name" value="MFS general substrate transporter"/>
    <property type="match status" value="1"/>
</dbReference>
<dbReference type="PROSITE" id="PS50850">
    <property type="entry name" value="MFS"/>
    <property type="match status" value="1"/>
</dbReference>
<dbReference type="InterPro" id="IPR036259">
    <property type="entry name" value="MFS_trans_sf"/>
</dbReference>
<dbReference type="InterPro" id="IPR011701">
    <property type="entry name" value="MFS"/>
</dbReference>
<dbReference type="AlphaFoldDB" id="A0A3D9BC97"/>
<dbReference type="InterPro" id="IPR020846">
    <property type="entry name" value="MFS_dom"/>
</dbReference>
<dbReference type="Proteomes" id="UP000256924">
    <property type="component" value="Unassembled WGS sequence"/>
</dbReference>
<feature type="transmembrane region" description="Helical" evidence="6">
    <location>
        <begin position="160"/>
        <end position="178"/>
    </location>
</feature>